<evidence type="ECO:0000313" key="3">
    <source>
        <dbReference type="Proteomes" id="UP000650511"/>
    </source>
</evidence>
<gene>
    <name evidence="2" type="ORF">GCM10011354_06080</name>
</gene>
<dbReference type="AlphaFoldDB" id="A0A8J3A640"/>
<feature type="region of interest" description="Disordered" evidence="1">
    <location>
        <begin position="69"/>
        <end position="112"/>
    </location>
</feature>
<dbReference type="Proteomes" id="UP000650511">
    <property type="component" value="Unassembled WGS sequence"/>
</dbReference>
<sequence>MMFRRTTTLKWGFRLGLAAAYLNDEEHGVERRAELLQALQALTASTRVGPLVQWLQNLNEGDLTALTEGLANGQANGQAAGQADREASDGGEDGEGSEQDDARADASEGADA</sequence>
<protein>
    <submittedName>
        <fullName evidence="2">Uncharacterized protein</fullName>
    </submittedName>
</protein>
<dbReference type="RefSeq" id="WP_130650897.1">
    <property type="nucleotide sequence ID" value="NZ_BMHA01000002.1"/>
</dbReference>
<name>A0A8J3A640_9ACTN</name>
<comment type="caution">
    <text evidence="2">The sequence shown here is derived from an EMBL/GenBank/DDBJ whole genome shotgun (WGS) entry which is preliminary data.</text>
</comment>
<keyword evidence="3" id="KW-1185">Reference proteome</keyword>
<dbReference type="EMBL" id="BMHA01000002">
    <property type="protein sequence ID" value="GGI03845.1"/>
    <property type="molecule type" value="Genomic_DNA"/>
</dbReference>
<feature type="compositionally biased region" description="Acidic residues" evidence="1">
    <location>
        <begin position="89"/>
        <end position="99"/>
    </location>
</feature>
<evidence type="ECO:0000313" key="2">
    <source>
        <dbReference type="EMBL" id="GGI03845.1"/>
    </source>
</evidence>
<accession>A0A8J3A640</accession>
<organism evidence="2 3">
    <name type="scientific">Egicoccus halophilus</name>
    <dbReference type="NCBI Taxonomy" id="1670830"/>
    <lineage>
        <taxon>Bacteria</taxon>
        <taxon>Bacillati</taxon>
        <taxon>Actinomycetota</taxon>
        <taxon>Nitriliruptoria</taxon>
        <taxon>Egicoccales</taxon>
        <taxon>Egicoccaceae</taxon>
        <taxon>Egicoccus</taxon>
    </lineage>
</organism>
<feature type="compositionally biased region" description="Low complexity" evidence="1">
    <location>
        <begin position="71"/>
        <end position="82"/>
    </location>
</feature>
<reference evidence="2" key="2">
    <citation type="submission" date="2020-09" db="EMBL/GenBank/DDBJ databases">
        <authorList>
            <person name="Sun Q."/>
            <person name="Zhou Y."/>
        </authorList>
    </citation>
    <scope>NUCLEOTIDE SEQUENCE</scope>
    <source>
        <strain evidence="2">CGMCC 1.14988</strain>
    </source>
</reference>
<evidence type="ECO:0000256" key="1">
    <source>
        <dbReference type="SAM" id="MobiDB-lite"/>
    </source>
</evidence>
<reference evidence="2" key="1">
    <citation type="journal article" date="2014" name="Int. J. Syst. Evol. Microbiol.">
        <title>Complete genome sequence of Corynebacterium casei LMG S-19264T (=DSM 44701T), isolated from a smear-ripened cheese.</title>
        <authorList>
            <consortium name="US DOE Joint Genome Institute (JGI-PGF)"/>
            <person name="Walter F."/>
            <person name="Albersmeier A."/>
            <person name="Kalinowski J."/>
            <person name="Ruckert C."/>
        </authorList>
    </citation>
    <scope>NUCLEOTIDE SEQUENCE</scope>
    <source>
        <strain evidence="2">CGMCC 1.14988</strain>
    </source>
</reference>
<proteinExistence type="predicted"/>